<dbReference type="PANTHER" id="PTHR45688:SF13">
    <property type="entry name" value="ALANINE--GLYOXYLATE AMINOTRANSFERASE 2-LIKE"/>
    <property type="match status" value="1"/>
</dbReference>
<dbReference type="SUPFAM" id="SSF53383">
    <property type="entry name" value="PLP-dependent transferases"/>
    <property type="match status" value="1"/>
</dbReference>
<comment type="similarity">
    <text evidence="1 4">Belongs to the class-III pyridoxal-phosphate-dependent aminotransferase family.</text>
</comment>
<dbReference type="PIRSF" id="PIRSF000521">
    <property type="entry name" value="Transaminase_4ab_Lys_Orn"/>
    <property type="match status" value="1"/>
</dbReference>
<evidence type="ECO:0000256" key="2">
    <source>
        <dbReference type="ARBA" id="ARBA00022898"/>
    </source>
</evidence>
<dbReference type="RefSeq" id="WP_191250709.1">
    <property type="nucleotide sequence ID" value="NZ_BNAY01000001.1"/>
</dbReference>
<comment type="caution">
    <text evidence="5">The sequence shown here is derived from an EMBL/GenBank/DDBJ whole genome shotgun (WGS) entry which is preliminary data.</text>
</comment>
<dbReference type="PROSITE" id="PS00600">
    <property type="entry name" value="AA_TRANSFER_CLASS_3"/>
    <property type="match status" value="1"/>
</dbReference>
<dbReference type="Pfam" id="PF00202">
    <property type="entry name" value="Aminotran_3"/>
    <property type="match status" value="1"/>
</dbReference>
<evidence type="ECO:0000256" key="3">
    <source>
        <dbReference type="ARBA" id="ARBA00023194"/>
    </source>
</evidence>
<evidence type="ECO:0000256" key="1">
    <source>
        <dbReference type="ARBA" id="ARBA00008954"/>
    </source>
</evidence>
<evidence type="ECO:0000313" key="6">
    <source>
        <dbReference type="Proteomes" id="UP000635387"/>
    </source>
</evidence>
<dbReference type="Gene3D" id="3.90.1150.10">
    <property type="entry name" value="Aspartate Aminotransferase, domain 1"/>
    <property type="match status" value="1"/>
</dbReference>
<dbReference type="EMBL" id="BNAY01000001">
    <property type="protein sequence ID" value="GHH01470.1"/>
    <property type="molecule type" value="Genomic_DNA"/>
</dbReference>
<dbReference type="CDD" id="cd00610">
    <property type="entry name" value="OAT_like"/>
    <property type="match status" value="1"/>
</dbReference>
<name>A0ABQ3LBX3_9PSEU</name>
<keyword evidence="3" id="KW-0045">Antibiotic biosynthesis</keyword>
<dbReference type="InterPro" id="IPR015421">
    <property type="entry name" value="PyrdxlP-dep_Trfase_major"/>
</dbReference>
<dbReference type="InterPro" id="IPR015422">
    <property type="entry name" value="PyrdxlP-dep_Trfase_small"/>
</dbReference>
<dbReference type="Gene3D" id="3.40.640.10">
    <property type="entry name" value="Type I PLP-dependent aspartate aminotransferase-like (Major domain)"/>
    <property type="match status" value="1"/>
</dbReference>
<protein>
    <submittedName>
        <fullName evidence="5">Aspartate aminotransferase family protein</fullName>
    </submittedName>
</protein>
<keyword evidence="6" id="KW-1185">Reference proteome</keyword>
<organism evidence="5 6">
    <name type="scientific">Amycolatopsis oliviviridis</name>
    <dbReference type="NCBI Taxonomy" id="1471590"/>
    <lineage>
        <taxon>Bacteria</taxon>
        <taxon>Bacillati</taxon>
        <taxon>Actinomycetota</taxon>
        <taxon>Actinomycetes</taxon>
        <taxon>Pseudonocardiales</taxon>
        <taxon>Pseudonocardiaceae</taxon>
        <taxon>Amycolatopsis</taxon>
    </lineage>
</organism>
<evidence type="ECO:0000313" key="5">
    <source>
        <dbReference type="EMBL" id="GHH01470.1"/>
    </source>
</evidence>
<accession>A0ABQ3LBX3</accession>
<dbReference type="Proteomes" id="UP000635387">
    <property type="component" value="Unassembled WGS sequence"/>
</dbReference>
<proteinExistence type="inferred from homology"/>
<gene>
    <name evidence="5" type="ORF">GCM10017790_01450</name>
</gene>
<keyword evidence="2 4" id="KW-0663">Pyridoxal phosphate</keyword>
<dbReference type="InterPro" id="IPR005814">
    <property type="entry name" value="Aminotrans_3"/>
</dbReference>
<dbReference type="InterPro" id="IPR049704">
    <property type="entry name" value="Aminotrans_3_PPA_site"/>
</dbReference>
<dbReference type="PANTHER" id="PTHR45688">
    <property type="match status" value="1"/>
</dbReference>
<dbReference type="GO" id="GO:0008483">
    <property type="term" value="F:transaminase activity"/>
    <property type="evidence" value="ECO:0007669"/>
    <property type="project" value="UniProtKB-KW"/>
</dbReference>
<keyword evidence="5" id="KW-0032">Aminotransferase</keyword>
<reference evidence="6" key="1">
    <citation type="journal article" date="2019" name="Int. J. Syst. Evol. Microbiol.">
        <title>The Global Catalogue of Microorganisms (GCM) 10K type strain sequencing project: providing services to taxonomists for standard genome sequencing and annotation.</title>
        <authorList>
            <consortium name="The Broad Institute Genomics Platform"/>
            <consortium name="The Broad Institute Genome Sequencing Center for Infectious Disease"/>
            <person name="Wu L."/>
            <person name="Ma J."/>
        </authorList>
    </citation>
    <scope>NUCLEOTIDE SEQUENCE [LARGE SCALE GENOMIC DNA]</scope>
    <source>
        <strain evidence="6">CGMCC 4.7683</strain>
    </source>
</reference>
<keyword evidence="5" id="KW-0808">Transferase</keyword>
<sequence length="445" mass="47461">MSRPRGPEMVNGFTGASLAGQPPHIRELLVRRGKVLGPGYQLFYTNPVEVVRGDGVHLYDSAGNEYLDAYNNVVSLGHCHPAVVEAVTRQLSKLTTNTRYLQADLLDFSERLLETFPAELDRITYTCTGSEANDLALRIARAHTGNTGIIVTRNAYHGVTAEVAAFSPSLGPASPLGPHVRTISAPDPLRQGTSVVTELRTEIRAAMDDLRRHGFGVCALVVDSIFSSDGVQPVPTDLLGVLAAEVRAAGGVYLADEVQAGFGRTGTGWWGFGRHEVVPDLVTLGKPMGNGIPVAATVLRHEVGREFGRKVRYFNTFGGSNVPIAAAAGVLGTIEDEGLIDNAHEIGAQLKRGFARIASDHPHLADVRGAGLFLGIEVTAPESTDPEPVLAQSLVDDLREHFVLVSASGPHGNVIKIRPPLVFDTSDAALLLERFADSAARVLPT</sequence>
<evidence type="ECO:0000256" key="4">
    <source>
        <dbReference type="RuleBase" id="RU003560"/>
    </source>
</evidence>
<dbReference type="InterPro" id="IPR015424">
    <property type="entry name" value="PyrdxlP-dep_Trfase"/>
</dbReference>